<reference evidence="2 3" key="1">
    <citation type="submission" date="2020-08" db="EMBL/GenBank/DDBJ databases">
        <title>Sequencing the genomes of 1000 actinobacteria strains.</title>
        <authorList>
            <person name="Klenk H.-P."/>
        </authorList>
    </citation>
    <scope>NUCLEOTIDE SEQUENCE [LARGE SCALE GENOMIC DNA]</scope>
    <source>
        <strain evidence="2 3">DSM 44593</strain>
    </source>
</reference>
<name>A0A841ED74_9ACTN</name>
<organism evidence="2 3">
    <name type="scientific">Streptomonospora salina</name>
    <dbReference type="NCBI Taxonomy" id="104205"/>
    <lineage>
        <taxon>Bacteria</taxon>
        <taxon>Bacillati</taxon>
        <taxon>Actinomycetota</taxon>
        <taxon>Actinomycetes</taxon>
        <taxon>Streptosporangiales</taxon>
        <taxon>Nocardiopsidaceae</taxon>
        <taxon>Streptomonospora</taxon>
    </lineage>
</organism>
<keyword evidence="1" id="KW-0812">Transmembrane</keyword>
<dbReference type="RefSeq" id="WP_184633671.1">
    <property type="nucleotide sequence ID" value="NZ_BAABKT010000004.1"/>
</dbReference>
<dbReference type="AlphaFoldDB" id="A0A841ED74"/>
<keyword evidence="3" id="KW-1185">Reference proteome</keyword>
<comment type="caution">
    <text evidence="2">The sequence shown here is derived from an EMBL/GenBank/DDBJ whole genome shotgun (WGS) entry which is preliminary data.</text>
</comment>
<dbReference type="Proteomes" id="UP000578077">
    <property type="component" value="Unassembled WGS sequence"/>
</dbReference>
<evidence type="ECO:0000313" key="3">
    <source>
        <dbReference type="Proteomes" id="UP000578077"/>
    </source>
</evidence>
<feature type="transmembrane region" description="Helical" evidence="1">
    <location>
        <begin position="225"/>
        <end position="245"/>
    </location>
</feature>
<feature type="transmembrane region" description="Helical" evidence="1">
    <location>
        <begin position="465"/>
        <end position="490"/>
    </location>
</feature>
<dbReference type="EMBL" id="JACHLY010000001">
    <property type="protein sequence ID" value="MBB5997391.1"/>
    <property type="molecule type" value="Genomic_DNA"/>
</dbReference>
<accession>A0A841ED74</accession>
<sequence length="668" mass="69939">MPEPARRSQMGRVATSGYNTPVIDATPSFRRLVALPALLVLAVLAFLPSEARADVEPPATPAQHYADRLAEEPEGAAVVVDQASGGPLTPAEMTEGLHTAFGELGLPYYVVVTPFLEVGSEIAPALHDRLGADGVYAVLEPQGTVREVESYGTDADTGSARHVALTDPDLDYNTPATEVAEVLVAALKDPSAAEQLQAERERPWPFRTDAFAGLDPSRRGGPESLGFLLGAVGGTVVAVGVCWGVRSARRGRLRPAVVVGAGSVLVAAVVVSAPAMWVAAAPTGDHEKPDAQELARMQEPYVLSTGRVEHIVETLGDDPLYVDPLVGLPREGLDGAADEFGGAPVPVYAAVVPLAQEDESGGDHEVLAAALAAVAQREGVYLVAGSVSGDTTRVGAATYGLGAGFSFDFAMREAEAAAPADALSRAVTALDDVELTPGGSYTPGFADREPSVPAPRMERYWSEGVAPGFLVFGLLVAPAAIGLGIVLLYARRVWRGGGTVVGDRVLRRLAGRETARLRALLARGEDALPEALLPQADAALLTAEARPRTLDLLGVVVLARRTLAEAEDPRAAPFEPCGVNPLHPWATERTRTPVGRSGKGEVCARCSELSPGARSARVLRLRSGGTAHAYDADPDDPWIRHGFGADDPAALVGELLKERPDGDVEQPR</sequence>
<keyword evidence="1" id="KW-0472">Membrane</keyword>
<protein>
    <submittedName>
        <fullName evidence="2">Uncharacterized protein</fullName>
    </submittedName>
</protein>
<gene>
    <name evidence="2" type="ORF">HNR25_001142</name>
</gene>
<evidence type="ECO:0000313" key="2">
    <source>
        <dbReference type="EMBL" id="MBB5997391.1"/>
    </source>
</evidence>
<feature type="transmembrane region" description="Helical" evidence="1">
    <location>
        <begin position="257"/>
        <end position="280"/>
    </location>
</feature>
<keyword evidence="1" id="KW-1133">Transmembrane helix</keyword>
<proteinExistence type="predicted"/>
<evidence type="ECO:0000256" key="1">
    <source>
        <dbReference type="SAM" id="Phobius"/>
    </source>
</evidence>